<keyword evidence="4 14" id="KW-1134">Transmembrane beta strand</keyword>
<evidence type="ECO:0000256" key="17">
    <source>
        <dbReference type="SAM" id="SignalP"/>
    </source>
</evidence>
<sequence length="745" mass="81493">MGAKVSSARRTEVGRAVIVLFALAGGAAHAQESGSAGTNAATNATPNATTNANVLPQVTVRAPVETPTGPIAGYVAKRSATATKTDTPLLETPQSISVITRDQMEDRGVQNLSDAFAYTAGIIGDNVAEGRYDKPVIRGFAARQYMDGLYVNYYASGYLMPRVETYGLERVEILRGPSSVLYGANAPGGLVNLVSKRPTADTLREINLQYGSYDRKQASFDIGGAVDENKTVLYRLTGLFRKSDTQVDWAGDDRIFIAPSLTIRPSADTTFTLLTHYQHDKQGTAINFLPRQGSVTDTVGGRRISTSFFTGEPSFNTFDREEYAIGYEFEHRFNDTFRVRQSARYMHSNLFYTGVYAVGWNNAAQTLLNRGSLSAGGSLDTIGLDTNLEAKFSTGPIRHTAIVGVDYQHGSFDDRQGFGTVGTPPLGLINPFSPVYGATINPIASYTLVDQSQRQLGLYFQDQMKLTDRLTFVAGGRQDWANASTNTRRQTTATGATTAPTNAGIDQNDFTYRFGLVYDTPVGLAPYASYSTSFQPQAGVTAQGTPFEPTTGKQTEVGVKFQPTGFNSFVTASLYDLRQQNVLTRDPTNTLFQIQTGEIRSRGFEVDGTFDFNNGFKALAAYTYMDQEVTKSNNTDLGKTPTNRPRHVASLWVDYTQRTGWAKGLGGGVGVRYIGKSYGDALNTFEVPEVWLMDAALHYTLDQHWRFSITATNLLDKEYVGQCGSATTCYYGYRRNVIGTATYRF</sequence>
<dbReference type="InterPro" id="IPR000531">
    <property type="entry name" value="Beta-barrel_TonB"/>
</dbReference>
<evidence type="ECO:0000259" key="18">
    <source>
        <dbReference type="Pfam" id="PF00593"/>
    </source>
</evidence>
<name>A0A316EIK5_9BURK</name>
<keyword evidence="21" id="KW-1185">Reference proteome</keyword>
<organism evidence="20 21">
    <name type="scientific">Cupriavidus plantarum</name>
    <dbReference type="NCBI Taxonomy" id="942865"/>
    <lineage>
        <taxon>Bacteria</taxon>
        <taxon>Pseudomonadati</taxon>
        <taxon>Pseudomonadota</taxon>
        <taxon>Betaproteobacteria</taxon>
        <taxon>Burkholderiales</taxon>
        <taxon>Burkholderiaceae</taxon>
        <taxon>Cupriavidus</taxon>
    </lineage>
</organism>
<evidence type="ECO:0000313" key="21">
    <source>
        <dbReference type="Proteomes" id="UP000245754"/>
    </source>
</evidence>
<keyword evidence="13 14" id="KW-0998">Cell outer membrane</keyword>
<dbReference type="Gene3D" id="2.40.170.20">
    <property type="entry name" value="TonB-dependent receptor, beta-barrel domain"/>
    <property type="match status" value="1"/>
</dbReference>
<dbReference type="NCBIfam" id="TIGR01783">
    <property type="entry name" value="TonB-siderophor"/>
    <property type="match status" value="1"/>
</dbReference>
<keyword evidence="10 15" id="KW-0798">TonB box</keyword>
<reference evidence="20 21" key="1">
    <citation type="submission" date="2018-05" db="EMBL/GenBank/DDBJ databases">
        <title>Genomic Encyclopedia of Type Strains, Phase IV (KMG-V): Genome sequencing to study the core and pangenomes of soil and plant-associated prokaryotes.</title>
        <authorList>
            <person name="Whitman W."/>
        </authorList>
    </citation>
    <scope>NUCLEOTIDE SEQUENCE [LARGE SCALE GENOMIC DNA]</scope>
    <source>
        <strain evidence="20 21">SLV-132</strain>
    </source>
</reference>
<dbReference type="EMBL" id="QGGT01000012">
    <property type="protein sequence ID" value="PWK30769.1"/>
    <property type="molecule type" value="Genomic_DNA"/>
</dbReference>
<accession>A0A316EIK5</accession>
<dbReference type="SUPFAM" id="SSF56935">
    <property type="entry name" value="Porins"/>
    <property type="match status" value="1"/>
</dbReference>
<evidence type="ECO:0000313" key="20">
    <source>
        <dbReference type="EMBL" id="PWK30769.1"/>
    </source>
</evidence>
<evidence type="ECO:0000256" key="15">
    <source>
        <dbReference type="RuleBase" id="RU003357"/>
    </source>
</evidence>
<protein>
    <submittedName>
        <fullName evidence="20">Iron complex outermembrane receptor protein</fullName>
    </submittedName>
</protein>
<evidence type="ECO:0000256" key="4">
    <source>
        <dbReference type="ARBA" id="ARBA00022452"/>
    </source>
</evidence>
<evidence type="ECO:0000256" key="12">
    <source>
        <dbReference type="ARBA" id="ARBA00023170"/>
    </source>
</evidence>
<keyword evidence="5" id="KW-0410">Iron transport</keyword>
<evidence type="ECO:0000256" key="8">
    <source>
        <dbReference type="ARBA" id="ARBA00023004"/>
    </source>
</evidence>
<dbReference type="PROSITE" id="PS52016">
    <property type="entry name" value="TONB_DEPENDENT_REC_3"/>
    <property type="match status" value="1"/>
</dbReference>
<dbReference type="Pfam" id="PF00593">
    <property type="entry name" value="TonB_dep_Rec_b-barrel"/>
    <property type="match status" value="1"/>
</dbReference>
<dbReference type="InterPro" id="IPR037066">
    <property type="entry name" value="Plug_dom_sf"/>
</dbReference>
<dbReference type="InterPro" id="IPR010105">
    <property type="entry name" value="TonB_sidphr_rcpt"/>
</dbReference>
<dbReference type="InterPro" id="IPR012910">
    <property type="entry name" value="Plug_dom"/>
</dbReference>
<evidence type="ECO:0000256" key="11">
    <source>
        <dbReference type="ARBA" id="ARBA00023136"/>
    </source>
</evidence>
<dbReference type="FunFam" id="2.170.130.10:FF:000001">
    <property type="entry name" value="Catecholate siderophore TonB-dependent receptor"/>
    <property type="match status" value="1"/>
</dbReference>
<dbReference type="GO" id="GO:0015344">
    <property type="term" value="F:siderophore uptake transmembrane transporter activity"/>
    <property type="evidence" value="ECO:0007669"/>
    <property type="project" value="TreeGrafter"/>
</dbReference>
<keyword evidence="7 17" id="KW-0732">Signal</keyword>
<dbReference type="Gene3D" id="2.170.130.10">
    <property type="entry name" value="TonB-dependent receptor, plug domain"/>
    <property type="match status" value="1"/>
</dbReference>
<feature type="compositionally biased region" description="Low complexity" evidence="16">
    <location>
        <begin position="38"/>
        <end position="53"/>
    </location>
</feature>
<keyword evidence="11 14" id="KW-0472">Membrane</keyword>
<evidence type="ECO:0000256" key="13">
    <source>
        <dbReference type="ARBA" id="ARBA00023237"/>
    </source>
</evidence>
<dbReference type="GO" id="GO:0009279">
    <property type="term" value="C:cell outer membrane"/>
    <property type="evidence" value="ECO:0007669"/>
    <property type="project" value="UniProtKB-SubCell"/>
</dbReference>
<gene>
    <name evidence="20" type="ORF">C7419_1123</name>
</gene>
<keyword evidence="8" id="KW-0408">Iron</keyword>
<feature type="domain" description="TonB-dependent receptor-like beta-barrel" evidence="18">
    <location>
        <begin position="265"/>
        <end position="714"/>
    </location>
</feature>
<dbReference type="RefSeq" id="WP_109585609.1">
    <property type="nucleotide sequence ID" value="NZ_JACBYU010000005.1"/>
</dbReference>
<evidence type="ECO:0000256" key="5">
    <source>
        <dbReference type="ARBA" id="ARBA00022496"/>
    </source>
</evidence>
<dbReference type="PANTHER" id="PTHR32552">
    <property type="entry name" value="FERRICHROME IRON RECEPTOR-RELATED"/>
    <property type="match status" value="1"/>
</dbReference>
<feature type="signal peptide" evidence="17">
    <location>
        <begin position="1"/>
        <end position="30"/>
    </location>
</feature>
<comment type="caution">
    <text evidence="20">The sequence shown here is derived from an EMBL/GenBank/DDBJ whole genome shotgun (WGS) entry which is preliminary data.</text>
</comment>
<dbReference type="CDD" id="cd01347">
    <property type="entry name" value="ligand_gated_channel"/>
    <property type="match status" value="1"/>
</dbReference>
<proteinExistence type="inferred from homology"/>
<dbReference type="InterPro" id="IPR039426">
    <property type="entry name" value="TonB-dep_rcpt-like"/>
</dbReference>
<dbReference type="InterPro" id="IPR036942">
    <property type="entry name" value="Beta-barrel_TonB_sf"/>
</dbReference>
<dbReference type="PANTHER" id="PTHR32552:SF68">
    <property type="entry name" value="FERRICHROME OUTER MEMBRANE TRANSPORTER_PHAGE RECEPTOR"/>
    <property type="match status" value="1"/>
</dbReference>
<feature type="chain" id="PRO_5044226609" evidence="17">
    <location>
        <begin position="31"/>
        <end position="745"/>
    </location>
</feature>
<feature type="region of interest" description="Disordered" evidence="16">
    <location>
        <begin position="32"/>
        <end position="53"/>
    </location>
</feature>
<evidence type="ECO:0000256" key="9">
    <source>
        <dbReference type="ARBA" id="ARBA00023065"/>
    </source>
</evidence>
<keyword evidence="12 20" id="KW-0675">Receptor</keyword>
<keyword evidence="6 14" id="KW-0812">Transmembrane</keyword>
<dbReference type="Proteomes" id="UP000245754">
    <property type="component" value="Unassembled WGS sequence"/>
</dbReference>
<evidence type="ECO:0000256" key="2">
    <source>
        <dbReference type="ARBA" id="ARBA00009810"/>
    </source>
</evidence>
<keyword evidence="9" id="KW-0406">Ion transport</keyword>
<feature type="domain" description="TonB-dependent receptor plug" evidence="19">
    <location>
        <begin position="89"/>
        <end position="189"/>
    </location>
</feature>
<dbReference type="Pfam" id="PF07715">
    <property type="entry name" value="Plug"/>
    <property type="match status" value="1"/>
</dbReference>
<evidence type="ECO:0000256" key="3">
    <source>
        <dbReference type="ARBA" id="ARBA00022448"/>
    </source>
</evidence>
<evidence type="ECO:0000256" key="7">
    <source>
        <dbReference type="ARBA" id="ARBA00022729"/>
    </source>
</evidence>
<dbReference type="FunFam" id="2.40.170.20:FF:000005">
    <property type="entry name" value="TonB-dependent siderophore receptor"/>
    <property type="match status" value="1"/>
</dbReference>
<dbReference type="GO" id="GO:0015891">
    <property type="term" value="P:siderophore transport"/>
    <property type="evidence" value="ECO:0007669"/>
    <property type="project" value="InterPro"/>
</dbReference>
<dbReference type="GO" id="GO:0038023">
    <property type="term" value="F:signaling receptor activity"/>
    <property type="evidence" value="ECO:0007669"/>
    <property type="project" value="InterPro"/>
</dbReference>
<comment type="similarity">
    <text evidence="2 14 15">Belongs to the TonB-dependent receptor family.</text>
</comment>
<comment type="subcellular location">
    <subcellularLocation>
        <location evidence="1 14">Cell outer membrane</location>
        <topology evidence="1 14">Multi-pass membrane protein</topology>
    </subcellularLocation>
</comment>
<evidence type="ECO:0000256" key="14">
    <source>
        <dbReference type="PROSITE-ProRule" id="PRU01360"/>
    </source>
</evidence>
<evidence type="ECO:0000256" key="6">
    <source>
        <dbReference type="ARBA" id="ARBA00022692"/>
    </source>
</evidence>
<evidence type="ECO:0000256" key="1">
    <source>
        <dbReference type="ARBA" id="ARBA00004571"/>
    </source>
</evidence>
<evidence type="ECO:0000256" key="10">
    <source>
        <dbReference type="ARBA" id="ARBA00023077"/>
    </source>
</evidence>
<keyword evidence="3 14" id="KW-0813">Transport</keyword>
<evidence type="ECO:0000256" key="16">
    <source>
        <dbReference type="SAM" id="MobiDB-lite"/>
    </source>
</evidence>
<evidence type="ECO:0000259" key="19">
    <source>
        <dbReference type="Pfam" id="PF07715"/>
    </source>
</evidence>
<dbReference type="AlphaFoldDB" id="A0A316EIK5"/>